<accession>A0A430FPB3</accession>
<evidence type="ECO:0000256" key="1">
    <source>
        <dbReference type="SAM" id="MobiDB-lite"/>
    </source>
</evidence>
<dbReference type="Proteomes" id="UP000287470">
    <property type="component" value="Unassembled WGS sequence"/>
</dbReference>
<dbReference type="EMBL" id="QXGK01000016">
    <property type="protein sequence ID" value="RSX54644.1"/>
    <property type="molecule type" value="Genomic_DNA"/>
</dbReference>
<dbReference type="RefSeq" id="WP_125968765.1">
    <property type="nucleotide sequence ID" value="NZ_QXGK01000016.1"/>
</dbReference>
<dbReference type="AlphaFoldDB" id="A0A430FPB3"/>
<comment type="caution">
    <text evidence="2">The sequence shown here is derived from an EMBL/GenBank/DDBJ whole genome shotgun (WGS) entry which is preliminary data.</text>
</comment>
<evidence type="ECO:0000313" key="2">
    <source>
        <dbReference type="EMBL" id="RSX54644.1"/>
    </source>
</evidence>
<sequence>MIENHQRPGRPMPASGPPSLQWSGERTAPSRYRAAAVQHAARPVLGDRELPGPLSLGALSGYGAIRRLDNANGYRCERADTLYGRSTIMAGVAPRNTTVCARSAAWLWMGGDFPQVVDVISRSHYRMPVHDRHIRVFNRKCPPDQMTAVGEIRATTPVRTVCDLAMLPEKEDRDERIDELIGDLMNRYRVTPDDCLAILNDNPFWPRSAAARDMFRSLNRL</sequence>
<protein>
    <submittedName>
        <fullName evidence="2">Uncharacterized protein</fullName>
    </submittedName>
</protein>
<name>A0A430FPB3_9BIFI</name>
<evidence type="ECO:0000313" key="3">
    <source>
        <dbReference type="Proteomes" id="UP000287470"/>
    </source>
</evidence>
<keyword evidence="3" id="KW-1185">Reference proteome</keyword>
<reference evidence="2 3" key="1">
    <citation type="submission" date="2018-09" db="EMBL/GenBank/DDBJ databases">
        <title>Characterization of the phylogenetic diversity of five novel species belonging to the genus Bifidobacterium.</title>
        <authorList>
            <person name="Lugli G.A."/>
            <person name="Duranti S."/>
            <person name="Milani C."/>
        </authorList>
    </citation>
    <scope>NUCLEOTIDE SEQUENCE [LARGE SCALE GENOMIC DNA]</scope>
    <source>
        <strain evidence="2 3">2033B</strain>
    </source>
</reference>
<gene>
    <name evidence="2" type="ORF">D2E24_1504</name>
</gene>
<feature type="region of interest" description="Disordered" evidence="1">
    <location>
        <begin position="1"/>
        <end position="28"/>
    </location>
</feature>
<organism evidence="2 3">
    <name type="scientific">Bifidobacterium samirii</name>
    <dbReference type="NCBI Taxonomy" id="2306974"/>
    <lineage>
        <taxon>Bacteria</taxon>
        <taxon>Bacillati</taxon>
        <taxon>Actinomycetota</taxon>
        <taxon>Actinomycetes</taxon>
        <taxon>Bifidobacteriales</taxon>
        <taxon>Bifidobacteriaceae</taxon>
        <taxon>Bifidobacterium</taxon>
    </lineage>
</organism>
<proteinExistence type="predicted"/>
<dbReference type="OrthoDB" id="3239634at2"/>